<keyword evidence="2" id="KW-1185">Reference proteome</keyword>
<name>A0AAD1TLY5_PELCU</name>
<proteinExistence type="predicted"/>
<dbReference type="AlphaFoldDB" id="A0AAD1TLY5"/>
<evidence type="ECO:0000313" key="2">
    <source>
        <dbReference type="Proteomes" id="UP001295444"/>
    </source>
</evidence>
<evidence type="ECO:0000313" key="1">
    <source>
        <dbReference type="EMBL" id="CAH2330293.1"/>
    </source>
</evidence>
<organism evidence="1 2">
    <name type="scientific">Pelobates cultripes</name>
    <name type="common">Western spadefoot toad</name>
    <dbReference type="NCBI Taxonomy" id="61616"/>
    <lineage>
        <taxon>Eukaryota</taxon>
        <taxon>Metazoa</taxon>
        <taxon>Chordata</taxon>
        <taxon>Craniata</taxon>
        <taxon>Vertebrata</taxon>
        <taxon>Euteleostomi</taxon>
        <taxon>Amphibia</taxon>
        <taxon>Batrachia</taxon>
        <taxon>Anura</taxon>
        <taxon>Pelobatoidea</taxon>
        <taxon>Pelobatidae</taxon>
        <taxon>Pelobates</taxon>
    </lineage>
</organism>
<reference evidence="1" key="1">
    <citation type="submission" date="2022-03" db="EMBL/GenBank/DDBJ databases">
        <authorList>
            <person name="Alioto T."/>
            <person name="Alioto T."/>
            <person name="Gomez Garrido J."/>
        </authorList>
    </citation>
    <scope>NUCLEOTIDE SEQUENCE</scope>
</reference>
<dbReference type="Proteomes" id="UP001295444">
    <property type="component" value="Unassembled WGS sequence"/>
</dbReference>
<gene>
    <name evidence="1" type="ORF">PECUL_23A010741</name>
</gene>
<dbReference type="EMBL" id="CAKOES020000487">
    <property type="protein sequence ID" value="CAH2330293.1"/>
    <property type="molecule type" value="Genomic_DNA"/>
</dbReference>
<sequence>VKRNYMPYYNRRTAEINKNNHLNKQESTTQVLSLLFTRDTKRRKIHTITGSHQGQSLQTNWPSQITTPQRKHIPLKIYCTPFTMCHPSSSRHT</sequence>
<protein>
    <submittedName>
        <fullName evidence="1">Uncharacterized protein</fullName>
    </submittedName>
</protein>
<comment type="caution">
    <text evidence="1">The sequence shown here is derived from an EMBL/GenBank/DDBJ whole genome shotgun (WGS) entry which is preliminary data.</text>
</comment>
<feature type="non-terminal residue" evidence="1">
    <location>
        <position position="1"/>
    </location>
</feature>
<accession>A0AAD1TLY5</accession>